<feature type="transmembrane region" description="Helical" evidence="9">
    <location>
        <begin position="559"/>
        <end position="580"/>
    </location>
</feature>
<accession>A0ABN9URS9</accession>
<evidence type="ECO:0000256" key="7">
    <source>
        <dbReference type="ARBA" id="ARBA00023326"/>
    </source>
</evidence>
<feature type="domain" description="GH15-like" evidence="10">
    <location>
        <begin position="94"/>
        <end position="498"/>
    </location>
</feature>
<dbReference type="PANTHER" id="PTHR31616:SF9">
    <property type="entry name" value="GLUCOAMYLASE, INTRACELLULAR SPORULATION-SPECIFIC"/>
    <property type="match status" value="1"/>
</dbReference>
<evidence type="ECO:0000256" key="8">
    <source>
        <dbReference type="SAM" id="MobiDB-lite"/>
    </source>
</evidence>
<proteinExistence type="inferred from homology"/>
<dbReference type="EC" id="3.2.1.3" evidence="3"/>
<sequence length="636" mass="67072">KPSSGSDRPSAAAGGHGGLSEGVRGRVGGGAAAMAATCLRRAAAAAAATAASASSAGGSCFVLLEEKDAEPPISDAEVARMWRRFAQNLNFNGTGAVIASPGVTPALPGSLRYEGYAFDWMRDGALSMLALQHLASSELPGLDLGGRAPVADFARGALRAYARWVRRTQGSSAVDAKVEPKWRIDAGEPWAGGWCRPQSDGPALRAQALARFARGLAEPEERPFLWNLIKSDLDWVASPDSVALESCDLWEETTDSNFLWNRAMMRSALLEGQSLATRMGDASRAQAYLEAAERIIGDPLSDHVMEEADGGFITECPASGGGSSCRDYEKGVDGAAILSLVHGVPLAPRTSAAVARTVSEYNRVFCGAYPVNAEDSQQGVPGVLYGRYAKDEYGGGNPWVLITAALASLFYQAALEVRDGHPLSMEEVVAWRDAVGSAAFAGSAEEFLAAGDSVLHRLRHHIRPADDWHLYEQIDKVTGLQYNARDLTWSYAELLEAMVRRRRVVARHHWLRGGQGWADGLVGPLAPRRGLVSSDAAGERYGEAAFAPASGRLLGPGQLAAAGAIACLTAAAVVGAYGACQRSPRTWTWAGPWAPPDDGQASRGGPGLLELSPVRRSAPSPGPASGRPLLDGPRAQ</sequence>
<dbReference type="PANTHER" id="PTHR31616">
    <property type="entry name" value="TREHALASE"/>
    <property type="match status" value="1"/>
</dbReference>
<dbReference type="EMBL" id="CAUYUJ010016112">
    <property type="protein sequence ID" value="CAK0861964.1"/>
    <property type="molecule type" value="Genomic_DNA"/>
</dbReference>
<dbReference type="Gene3D" id="1.50.10.10">
    <property type="match status" value="1"/>
</dbReference>
<keyword evidence="4" id="KW-0378">Hydrolase</keyword>
<comment type="catalytic activity">
    <reaction evidence="1">
        <text>Hydrolysis of terminal (1-&gt;4)-linked alpha-D-glucose residues successively from non-reducing ends of the chains with release of beta-D-glucose.</text>
        <dbReference type="EC" id="3.2.1.3"/>
    </reaction>
</comment>
<evidence type="ECO:0000256" key="4">
    <source>
        <dbReference type="ARBA" id="ARBA00022801"/>
    </source>
</evidence>
<feature type="region of interest" description="Disordered" evidence="8">
    <location>
        <begin position="590"/>
        <end position="636"/>
    </location>
</feature>
<keyword evidence="9" id="KW-1133">Transmembrane helix</keyword>
<dbReference type="PRINTS" id="PR00736">
    <property type="entry name" value="GLHYDRLASE15"/>
</dbReference>
<keyword evidence="5" id="KW-0119">Carbohydrate metabolism</keyword>
<organism evidence="11 12">
    <name type="scientific">Prorocentrum cordatum</name>
    <dbReference type="NCBI Taxonomy" id="2364126"/>
    <lineage>
        <taxon>Eukaryota</taxon>
        <taxon>Sar</taxon>
        <taxon>Alveolata</taxon>
        <taxon>Dinophyceae</taxon>
        <taxon>Prorocentrales</taxon>
        <taxon>Prorocentraceae</taxon>
        <taxon>Prorocentrum</taxon>
    </lineage>
</organism>
<dbReference type="InterPro" id="IPR008928">
    <property type="entry name" value="6-hairpin_glycosidase_sf"/>
</dbReference>
<dbReference type="InterPro" id="IPR011613">
    <property type="entry name" value="GH15-like"/>
</dbReference>
<evidence type="ECO:0000313" key="11">
    <source>
        <dbReference type="EMBL" id="CAK0861964.1"/>
    </source>
</evidence>
<evidence type="ECO:0000256" key="3">
    <source>
        <dbReference type="ARBA" id="ARBA00012593"/>
    </source>
</evidence>
<comment type="similarity">
    <text evidence="2">Belongs to the glycosyl hydrolase 15 family.</text>
</comment>
<dbReference type="InterPro" id="IPR000165">
    <property type="entry name" value="Glucoamylase"/>
</dbReference>
<feature type="region of interest" description="Disordered" evidence="8">
    <location>
        <begin position="1"/>
        <end position="20"/>
    </location>
</feature>
<feature type="compositionally biased region" description="Low complexity" evidence="8">
    <location>
        <begin position="612"/>
        <end position="628"/>
    </location>
</feature>
<evidence type="ECO:0000256" key="2">
    <source>
        <dbReference type="ARBA" id="ARBA00006188"/>
    </source>
</evidence>
<keyword evidence="6" id="KW-0326">Glycosidase</keyword>
<gene>
    <name evidence="11" type="ORF">PCOR1329_LOCUS50498</name>
</gene>
<keyword evidence="7" id="KW-0624">Polysaccharide degradation</keyword>
<dbReference type="Proteomes" id="UP001189429">
    <property type="component" value="Unassembled WGS sequence"/>
</dbReference>
<protein>
    <recommendedName>
        <fullName evidence="3">glucan 1,4-alpha-glucosidase</fullName>
        <ecNumber evidence="3">3.2.1.3</ecNumber>
    </recommendedName>
</protein>
<dbReference type="InterPro" id="IPR012341">
    <property type="entry name" value="6hp_glycosidase-like_sf"/>
</dbReference>
<feature type="non-terminal residue" evidence="11">
    <location>
        <position position="1"/>
    </location>
</feature>
<keyword evidence="12" id="KW-1185">Reference proteome</keyword>
<reference evidence="11" key="1">
    <citation type="submission" date="2023-10" db="EMBL/GenBank/DDBJ databases">
        <authorList>
            <person name="Chen Y."/>
            <person name="Shah S."/>
            <person name="Dougan E. K."/>
            <person name="Thang M."/>
            <person name="Chan C."/>
        </authorList>
    </citation>
    <scope>NUCLEOTIDE SEQUENCE [LARGE SCALE GENOMIC DNA]</scope>
</reference>
<keyword evidence="9" id="KW-0472">Membrane</keyword>
<evidence type="ECO:0000259" key="10">
    <source>
        <dbReference type="Pfam" id="PF00723"/>
    </source>
</evidence>
<evidence type="ECO:0000256" key="6">
    <source>
        <dbReference type="ARBA" id="ARBA00023295"/>
    </source>
</evidence>
<name>A0ABN9URS9_9DINO</name>
<dbReference type="Pfam" id="PF00723">
    <property type="entry name" value="Glyco_hydro_15"/>
    <property type="match status" value="1"/>
</dbReference>
<evidence type="ECO:0000256" key="5">
    <source>
        <dbReference type="ARBA" id="ARBA00023277"/>
    </source>
</evidence>
<evidence type="ECO:0000256" key="1">
    <source>
        <dbReference type="ARBA" id="ARBA00001863"/>
    </source>
</evidence>
<comment type="caution">
    <text evidence="11">The sequence shown here is derived from an EMBL/GenBank/DDBJ whole genome shotgun (WGS) entry which is preliminary data.</text>
</comment>
<evidence type="ECO:0000313" key="12">
    <source>
        <dbReference type="Proteomes" id="UP001189429"/>
    </source>
</evidence>
<keyword evidence="9" id="KW-0812">Transmembrane</keyword>
<evidence type="ECO:0000256" key="9">
    <source>
        <dbReference type="SAM" id="Phobius"/>
    </source>
</evidence>
<dbReference type="SUPFAM" id="SSF48208">
    <property type="entry name" value="Six-hairpin glycosidases"/>
    <property type="match status" value="1"/>
</dbReference>